<dbReference type="SUPFAM" id="SSF56300">
    <property type="entry name" value="Metallo-dependent phosphatases"/>
    <property type="match status" value="1"/>
</dbReference>
<dbReference type="InterPro" id="IPR029052">
    <property type="entry name" value="Metallo-depent_PP-like"/>
</dbReference>
<dbReference type="GO" id="GO:0046872">
    <property type="term" value="F:metal ion binding"/>
    <property type="evidence" value="ECO:0007669"/>
    <property type="project" value="UniProtKB-KW"/>
</dbReference>
<dbReference type="GO" id="GO:0016787">
    <property type="term" value="F:hydrolase activity"/>
    <property type="evidence" value="ECO:0007669"/>
    <property type="project" value="UniProtKB-UniRule"/>
</dbReference>
<dbReference type="Pfam" id="PF12850">
    <property type="entry name" value="Metallophos_2"/>
    <property type="match status" value="1"/>
</dbReference>
<dbReference type="Proteomes" id="UP000198528">
    <property type="component" value="Unassembled WGS sequence"/>
</dbReference>
<dbReference type="InterPro" id="IPR024654">
    <property type="entry name" value="Calcineurin-like_PHP_lpxH"/>
</dbReference>
<dbReference type="EC" id="3.1.4.-" evidence="2"/>
<dbReference type="RefSeq" id="WP_090847323.1">
    <property type="nucleotide sequence ID" value="NZ_FMZL01000021.1"/>
</dbReference>
<reference evidence="5" key="1">
    <citation type="submission" date="2016-10" db="EMBL/GenBank/DDBJ databases">
        <authorList>
            <person name="Varghese N."/>
            <person name="Submissions S."/>
        </authorList>
    </citation>
    <scope>NUCLEOTIDE SEQUENCE [LARGE SCALE GENOMIC DNA]</scope>
    <source>
        <strain evidence="5">DSM 22619</strain>
    </source>
</reference>
<organism evidence="4 5">
    <name type="scientific">Parafannyhessea umbonata</name>
    <dbReference type="NCBI Taxonomy" id="604330"/>
    <lineage>
        <taxon>Bacteria</taxon>
        <taxon>Bacillati</taxon>
        <taxon>Actinomycetota</taxon>
        <taxon>Coriobacteriia</taxon>
        <taxon>Coriobacteriales</taxon>
        <taxon>Atopobiaceae</taxon>
        <taxon>Parafannyhessea</taxon>
    </lineage>
</organism>
<evidence type="ECO:0000259" key="3">
    <source>
        <dbReference type="Pfam" id="PF12850"/>
    </source>
</evidence>
<dbReference type="AlphaFoldDB" id="A0A1G6MHM2"/>
<dbReference type="NCBIfam" id="TIGR00040">
    <property type="entry name" value="yfcE"/>
    <property type="match status" value="1"/>
</dbReference>
<dbReference type="Gene3D" id="3.60.21.10">
    <property type="match status" value="1"/>
</dbReference>
<comment type="similarity">
    <text evidence="1 2">Belongs to the metallophosphoesterase superfamily. YfcE family.</text>
</comment>
<evidence type="ECO:0000313" key="5">
    <source>
        <dbReference type="Proteomes" id="UP000198528"/>
    </source>
</evidence>
<evidence type="ECO:0000256" key="2">
    <source>
        <dbReference type="RuleBase" id="RU362039"/>
    </source>
</evidence>
<dbReference type="STRING" id="604330.SAMN04489857_1936"/>
<proteinExistence type="inferred from homology"/>
<keyword evidence="5" id="KW-1185">Reference proteome</keyword>
<sequence>MRFDIVSDTHGYLSDELLSELRGADVIVHAGDMCSESDFHILNDIAMTYMCRGNNDWGYTYDSFVTNLVRFFAAGLRWEVCHYQERLDLATCEVAICGHTHRPLVTRDNKTGVLIMNPGSPTFPRAGGPSIGRIIADDGKIQSAKIIPLRAQDWQEA</sequence>
<comment type="cofactor">
    <cofactor evidence="2">
        <name>a divalent metal cation</name>
        <dbReference type="ChEBI" id="CHEBI:60240"/>
    </cofactor>
</comment>
<accession>A0A1G6MHM2</accession>
<dbReference type="InterPro" id="IPR000979">
    <property type="entry name" value="Phosphodiesterase_MJ0936/Vps29"/>
</dbReference>
<gene>
    <name evidence="4" type="ORF">SAMN04487824_12116</name>
</gene>
<evidence type="ECO:0000256" key="1">
    <source>
        <dbReference type="ARBA" id="ARBA00008950"/>
    </source>
</evidence>
<keyword evidence="2" id="KW-0479">Metal-binding</keyword>
<name>A0A1G6MHM2_9ACTN</name>
<protein>
    <recommendedName>
        <fullName evidence="2">Phosphoesterase</fullName>
        <ecNumber evidence="2">3.1.4.-</ecNumber>
    </recommendedName>
</protein>
<evidence type="ECO:0000313" key="4">
    <source>
        <dbReference type="EMBL" id="SDC54455.1"/>
    </source>
</evidence>
<dbReference type="EMBL" id="FMZL01000021">
    <property type="protein sequence ID" value="SDC54455.1"/>
    <property type="molecule type" value="Genomic_DNA"/>
</dbReference>
<feature type="domain" description="Calcineurin-like phosphoesterase" evidence="3">
    <location>
        <begin position="1"/>
        <end position="129"/>
    </location>
</feature>